<keyword evidence="3" id="KW-1185">Reference proteome</keyword>
<feature type="domain" description="RLR CTR" evidence="1">
    <location>
        <begin position="61"/>
        <end position="198"/>
    </location>
</feature>
<dbReference type="Gene3D" id="2.170.150.30">
    <property type="entry name" value="RIG-I-like receptor, C-terminal regulatory domain"/>
    <property type="match status" value="1"/>
</dbReference>
<organism evidence="2 3">
    <name type="scientific">Brugia timori</name>
    <dbReference type="NCBI Taxonomy" id="42155"/>
    <lineage>
        <taxon>Eukaryota</taxon>
        <taxon>Metazoa</taxon>
        <taxon>Ecdysozoa</taxon>
        <taxon>Nematoda</taxon>
        <taxon>Chromadorea</taxon>
        <taxon>Rhabditida</taxon>
        <taxon>Spirurina</taxon>
        <taxon>Spiruromorpha</taxon>
        <taxon>Filarioidea</taxon>
        <taxon>Onchocercidae</taxon>
        <taxon>Brugia</taxon>
    </lineage>
</organism>
<gene>
    <name evidence="2" type="ORF">BTMF_LOCUS13528</name>
</gene>
<name>A0A3P7VT24_9BILA</name>
<dbReference type="Pfam" id="PF11648">
    <property type="entry name" value="RIG-I_C-RD"/>
    <property type="match status" value="1"/>
</dbReference>
<dbReference type="AlphaFoldDB" id="A0A3P7VT24"/>
<dbReference type="PROSITE" id="PS51789">
    <property type="entry name" value="RLR_CTR"/>
    <property type="match status" value="1"/>
</dbReference>
<protein>
    <recommendedName>
        <fullName evidence="1">RLR CTR domain-containing protein</fullName>
    </recommendedName>
</protein>
<dbReference type="EMBL" id="UZAG01020201">
    <property type="protein sequence ID" value="VDO46089.1"/>
    <property type="molecule type" value="Genomic_DNA"/>
</dbReference>
<evidence type="ECO:0000313" key="3">
    <source>
        <dbReference type="Proteomes" id="UP000280834"/>
    </source>
</evidence>
<dbReference type="InterPro" id="IPR021673">
    <property type="entry name" value="RLR_CTR"/>
</dbReference>
<dbReference type="Proteomes" id="UP000280834">
    <property type="component" value="Unassembled WGS sequence"/>
</dbReference>
<reference evidence="2 3" key="1">
    <citation type="submission" date="2018-11" db="EMBL/GenBank/DDBJ databases">
        <authorList>
            <consortium name="Pathogen Informatics"/>
        </authorList>
    </citation>
    <scope>NUCLEOTIDE SEQUENCE [LARGE SCALE GENOMIC DNA]</scope>
</reference>
<evidence type="ECO:0000259" key="1">
    <source>
        <dbReference type="PROSITE" id="PS51789"/>
    </source>
</evidence>
<evidence type="ECO:0000313" key="2">
    <source>
        <dbReference type="EMBL" id="VDO46089.1"/>
    </source>
</evidence>
<sequence>MLALDGSIEEKELENIQKEHLMRRCLEHIQTKSENQMKHLVEAKIKQMKALQEANLVRESEKKRSLEGKCYDLKCRLCGSFICKSSSMRIACDNHYVCCDPTIWERIDARVHNAKSLAIATLVGKLHCKGTDESDCSEVLAAKAIMIDDKEGLSGRPQYEKKWDSITTDKFCVEPITEFDLKVMLNSLHRYSREQHLQFEAEAGLAVKRALTEMKKEKRQFVIEE</sequence>
<dbReference type="InterPro" id="IPR038557">
    <property type="entry name" value="RLR_C_sf"/>
</dbReference>
<accession>A0A3P7VT24</accession>
<proteinExistence type="predicted"/>